<dbReference type="Proteomes" id="UP001279734">
    <property type="component" value="Unassembled WGS sequence"/>
</dbReference>
<evidence type="ECO:0000256" key="1">
    <source>
        <dbReference type="SAM" id="MobiDB-lite"/>
    </source>
</evidence>
<proteinExistence type="predicted"/>
<keyword evidence="3" id="KW-1185">Reference proteome</keyword>
<comment type="caution">
    <text evidence="2">The sequence shown here is derived from an EMBL/GenBank/DDBJ whole genome shotgun (WGS) entry which is preliminary data.</text>
</comment>
<dbReference type="EMBL" id="BSYO01000010">
    <property type="protein sequence ID" value="GMH10307.1"/>
    <property type="molecule type" value="Genomic_DNA"/>
</dbReference>
<name>A0AAD3SGT2_NEPGR</name>
<reference evidence="2" key="1">
    <citation type="submission" date="2023-05" db="EMBL/GenBank/DDBJ databases">
        <title>Nepenthes gracilis genome sequencing.</title>
        <authorList>
            <person name="Fukushima K."/>
        </authorList>
    </citation>
    <scope>NUCLEOTIDE SEQUENCE</scope>
    <source>
        <strain evidence="2">SING2019-196</strain>
    </source>
</reference>
<protein>
    <submittedName>
        <fullName evidence="2">Uncharacterized protein</fullName>
    </submittedName>
</protein>
<evidence type="ECO:0000313" key="2">
    <source>
        <dbReference type="EMBL" id="GMH10307.1"/>
    </source>
</evidence>
<dbReference type="AlphaFoldDB" id="A0AAD3SGT2"/>
<gene>
    <name evidence="2" type="ORF">Nepgr_012148</name>
</gene>
<accession>A0AAD3SGT2</accession>
<sequence length="106" mass="12018">MLLFILSVESWLHWDREPPSRSHEYFILKPRILRLEATSTLSRTQEHSVRDQALHPEVTKPLVSGVLCPKTIPSRASHPSRSERTPSAELEALLPTEPFISEPGTP</sequence>
<evidence type="ECO:0000313" key="3">
    <source>
        <dbReference type="Proteomes" id="UP001279734"/>
    </source>
</evidence>
<organism evidence="2 3">
    <name type="scientific">Nepenthes gracilis</name>
    <name type="common">Slender pitcher plant</name>
    <dbReference type="NCBI Taxonomy" id="150966"/>
    <lineage>
        <taxon>Eukaryota</taxon>
        <taxon>Viridiplantae</taxon>
        <taxon>Streptophyta</taxon>
        <taxon>Embryophyta</taxon>
        <taxon>Tracheophyta</taxon>
        <taxon>Spermatophyta</taxon>
        <taxon>Magnoliopsida</taxon>
        <taxon>eudicotyledons</taxon>
        <taxon>Gunneridae</taxon>
        <taxon>Pentapetalae</taxon>
        <taxon>Caryophyllales</taxon>
        <taxon>Nepenthaceae</taxon>
        <taxon>Nepenthes</taxon>
    </lineage>
</organism>
<feature type="region of interest" description="Disordered" evidence="1">
    <location>
        <begin position="69"/>
        <end position="106"/>
    </location>
</feature>